<feature type="transmembrane region" description="Helical" evidence="1">
    <location>
        <begin position="40"/>
        <end position="60"/>
    </location>
</feature>
<keyword evidence="1" id="KW-1133">Transmembrane helix</keyword>
<dbReference type="AlphaFoldDB" id="A0AA42BR60"/>
<accession>A0AA42BR60</accession>
<gene>
    <name evidence="2" type="ORF">NK662_16250</name>
</gene>
<evidence type="ECO:0000256" key="1">
    <source>
        <dbReference type="SAM" id="Phobius"/>
    </source>
</evidence>
<reference evidence="2" key="1">
    <citation type="submission" date="2022-07" db="EMBL/GenBank/DDBJ databases">
        <authorList>
            <person name="Li W.-J."/>
            <person name="Deng Q.-Q."/>
        </authorList>
    </citation>
    <scope>NUCLEOTIDE SEQUENCE</scope>
    <source>
        <strain evidence="2">SYSU M60031</strain>
    </source>
</reference>
<protein>
    <submittedName>
        <fullName evidence="2">Uncharacterized protein</fullName>
    </submittedName>
</protein>
<proteinExistence type="predicted"/>
<dbReference type="Proteomes" id="UP001156102">
    <property type="component" value="Unassembled WGS sequence"/>
</dbReference>
<name>A0AA42BR60_9BACI</name>
<organism evidence="2 3">
    <name type="scientific">Ectobacillus ponti</name>
    <dbReference type="NCBI Taxonomy" id="2961894"/>
    <lineage>
        <taxon>Bacteria</taxon>
        <taxon>Bacillati</taxon>
        <taxon>Bacillota</taxon>
        <taxon>Bacilli</taxon>
        <taxon>Bacillales</taxon>
        <taxon>Bacillaceae</taxon>
        <taxon>Ectobacillus</taxon>
    </lineage>
</organism>
<keyword evidence="3" id="KW-1185">Reference proteome</keyword>
<keyword evidence="1" id="KW-0812">Transmembrane</keyword>
<keyword evidence="1" id="KW-0472">Membrane</keyword>
<dbReference type="RefSeq" id="WP_254759995.1">
    <property type="nucleotide sequence ID" value="NZ_JANCLT010000009.1"/>
</dbReference>
<sequence length="69" mass="8024">MGSVKIRKIRMFILCLYCFPFVYAAMYQDFQNRSMLGHLLVIAALFLIVVSVFDLLPQLLEIRLAKGKR</sequence>
<comment type="caution">
    <text evidence="2">The sequence shown here is derived from an EMBL/GenBank/DDBJ whole genome shotgun (WGS) entry which is preliminary data.</text>
</comment>
<dbReference type="EMBL" id="JANCLT010000009">
    <property type="protein sequence ID" value="MCP8970076.1"/>
    <property type="molecule type" value="Genomic_DNA"/>
</dbReference>
<evidence type="ECO:0000313" key="2">
    <source>
        <dbReference type="EMBL" id="MCP8970076.1"/>
    </source>
</evidence>
<evidence type="ECO:0000313" key="3">
    <source>
        <dbReference type="Proteomes" id="UP001156102"/>
    </source>
</evidence>